<dbReference type="AlphaFoldDB" id="A0A346XRV4"/>
<feature type="compositionally biased region" description="Low complexity" evidence="1">
    <location>
        <begin position="30"/>
        <end position="50"/>
    </location>
</feature>
<proteinExistence type="predicted"/>
<evidence type="ECO:0000256" key="1">
    <source>
        <dbReference type="SAM" id="MobiDB-lite"/>
    </source>
</evidence>
<keyword evidence="2" id="KW-0732">Signal</keyword>
<protein>
    <recommendedName>
        <fullName evidence="5">Secreted protein</fullName>
    </recommendedName>
</protein>
<feature type="region of interest" description="Disordered" evidence="1">
    <location>
        <begin position="30"/>
        <end position="62"/>
    </location>
</feature>
<dbReference type="RefSeq" id="WP_164709768.1">
    <property type="nucleotide sequence ID" value="NZ_CP031165.1"/>
</dbReference>
<evidence type="ECO:0000313" key="4">
    <source>
        <dbReference type="Proteomes" id="UP000264006"/>
    </source>
</evidence>
<dbReference type="Proteomes" id="UP000264006">
    <property type="component" value="Chromosome"/>
</dbReference>
<organism evidence="3 4">
    <name type="scientific">Euzebya pacifica</name>
    <dbReference type="NCBI Taxonomy" id="1608957"/>
    <lineage>
        <taxon>Bacteria</taxon>
        <taxon>Bacillati</taxon>
        <taxon>Actinomycetota</taxon>
        <taxon>Nitriliruptoria</taxon>
        <taxon>Euzebyales</taxon>
    </lineage>
</organism>
<dbReference type="PROSITE" id="PS51257">
    <property type="entry name" value="PROKAR_LIPOPROTEIN"/>
    <property type="match status" value="1"/>
</dbReference>
<gene>
    <name evidence="3" type="ORF">DVS28_a0244</name>
</gene>
<dbReference type="KEGG" id="euz:DVS28_a0244"/>
<accession>A0A346XRV4</accession>
<keyword evidence="4" id="KW-1185">Reference proteome</keyword>
<reference evidence="3 4" key="1">
    <citation type="submission" date="2018-09" db="EMBL/GenBank/DDBJ databases">
        <title>Complete genome sequence of Euzebya sp. DY32-46 isolated from seawater of Pacific Ocean.</title>
        <authorList>
            <person name="Xu L."/>
            <person name="Wu Y.-H."/>
            <person name="Xu X.-W."/>
        </authorList>
    </citation>
    <scope>NUCLEOTIDE SEQUENCE [LARGE SCALE GENOMIC DNA]</scope>
    <source>
        <strain evidence="3 4">DY32-46</strain>
    </source>
</reference>
<evidence type="ECO:0000256" key="2">
    <source>
        <dbReference type="SAM" id="SignalP"/>
    </source>
</evidence>
<name>A0A346XRV4_9ACTN</name>
<dbReference type="EMBL" id="CP031165">
    <property type="protein sequence ID" value="AXV04951.1"/>
    <property type="molecule type" value="Genomic_DNA"/>
</dbReference>
<evidence type="ECO:0008006" key="5">
    <source>
        <dbReference type="Google" id="ProtNLM"/>
    </source>
</evidence>
<feature type="signal peptide" evidence="2">
    <location>
        <begin position="1"/>
        <end position="26"/>
    </location>
</feature>
<sequence length="155" mass="16146">MVQRTAIGVRGVLLCVVLLLTAAACADDMESSSESASPTPTPSSEAGAAADDVDGSFPDVIDADLERSGDTWTLSATISSPYDSPERYADAFRAVAPDGTELGLRVLTHDHANEQPFTRSLTGLVIPDGIEEITVEGRDLANGWGGQTVTVAIPD</sequence>
<evidence type="ECO:0000313" key="3">
    <source>
        <dbReference type="EMBL" id="AXV04951.1"/>
    </source>
</evidence>
<feature type="chain" id="PRO_5016601496" description="Secreted protein" evidence="2">
    <location>
        <begin position="27"/>
        <end position="155"/>
    </location>
</feature>